<dbReference type="Proteomes" id="UP000193749">
    <property type="component" value="Unassembled WGS sequence"/>
</dbReference>
<dbReference type="STRING" id="55209.HA50_27430"/>
<protein>
    <submittedName>
        <fullName evidence="3">Conjugal transfer protein TrbA</fullName>
    </submittedName>
</protein>
<proteinExistence type="predicted"/>
<feature type="transmembrane region" description="Helical" evidence="1">
    <location>
        <begin position="15"/>
        <end position="34"/>
    </location>
</feature>
<dbReference type="OrthoDB" id="5616932at2"/>
<reference evidence="3 4" key="1">
    <citation type="journal article" date="2017" name="Antonie Van Leeuwenhoek">
        <title>Phylogenomic resolution of the bacterial genus Pantoea and its relationship with Erwinia and Tatumella.</title>
        <authorList>
            <person name="Palmer M."/>
            <person name="Steenkamp E.T."/>
            <person name="Coetzee M.P."/>
            <person name="Chan W.Y."/>
            <person name="van Zyl E."/>
            <person name="De Maayer P."/>
            <person name="Coutinho T.A."/>
            <person name="Blom J."/>
            <person name="Smits T.H."/>
            <person name="Duffy B."/>
            <person name="Venter S.N."/>
        </authorList>
    </citation>
    <scope>NUCLEOTIDE SEQUENCE [LARGE SCALE GENOMIC DNA]</scope>
    <source>
        <strain evidence="3 4">LMG 2657</strain>
    </source>
</reference>
<keyword evidence="1" id="KW-0812">Transmembrane</keyword>
<dbReference type="RefSeq" id="WP_084880095.1">
    <property type="nucleotide sequence ID" value="NZ_JAGGMY010000003.1"/>
</dbReference>
<sequence length="404" mass="46185">MSSARPGVAGDPLDSWGVLAALGLMLLLVAWLFLPEFIYWSCFILHTLWGMVDFGPFHVYAATRYNLLAATGNNAENVSFDQWVAVLEQTTGILMIFLIPLSGASLWSWVHHPARNWHTRRVLNIHTLPFAMESISPAIAPVLNEGDPQRLLLDERRPERLPAQRPEEFAQQHQLISNMQLDVARCREVFLAQLGKPLTGWKSLSPHEKALFAIFGLQFFLDDRPAAKALMDMLNRSCRLKSRRDSGRFSVPVYSLARPAFIRVTRSEGAKRWLREHRYVRSGLVWLYAHDLRLTPPNWLWLKGIDRTLFYGLHRANTTKGFIEGAGIVAVARTENEAIRMGLPCPEVCVEEAIDGFRLDMLSLGLIWDEPQPDRDRKRRIRNNWSLTDDVLTRPGQEDNELPF</sequence>
<keyword evidence="4" id="KW-1185">Reference proteome</keyword>
<accession>A0A1X1EN54</accession>
<name>A0A1X1EN54_PANCY</name>
<keyword evidence="1" id="KW-1133">Transmembrane helix</keyword>
<keyword evidence="1" id="KW-0472">Membrane</keyword>
<organism evidence="3 4">
    <name type="scientific">Pantoea cypripedii</name>
    <name type="common">Pectobacterium cypripedii</name>
    <name type="synonym">Erwinia cypripedii</name>
    <dbReference type="NCBI Taxonomy" id="55209"/>
    <lineage>
        <taxon>Bacteria</taxon>
        <taxon>Pseudomonadati</taxon>
        <taxon>Pseudomonadota</taxon>
        <taxon>Gammaproteobacteria</taxon>
        <taxon>Enterobacterales</taxon>
        <taxon>Erwiniaceae</taxon>
        <taxon>Pantoea</taxon>
    </lineage>
</organism>
<feature type="transmembrane region" description="Helical" evidence="1">
    <location>
        <begin position="43"/>
        <end position="63"/>
    </location>
</feature>
<dbReference type="EMBL" id="MLJI01000002">
    <property type="protein sequence ID" value="ORM90262.1"/>
    <property type="molecule type" value="Genomic_DNA"/>
</dbReference>
<evidence type="ECO:0000313" key="3">
    <source>
        <dbReference type="EMBL" id="ORM90262.1"/>
    </source>
</evidence>
<gene>
    <name evidence="3" type="ORF">HA50_27430</name>
</gene>
<feature type="domain" description="DotM C-terminal cytoplasmic" evidence="2">
    <location>
        <begin position="185"/>
        <end position="357"/>
    </location>
</feature>
<feature type="transmembrane region" description="Helical" evidence="1">
    <location>
        <begin position="83"/>
        <end position="110"/>
    </location>
</feature>
<comment type="caution">
    <text evidence="3">The sequence shown here is derived from an EMBL/GenBank/DDBJ whole genome shotgun (WGS) entry which is preliminary data.</text>
</comment>
<dbReference type="Pfam" id="PF23127">
    <property type="entry name" value="DotM_C"/>
    <property type="match status" value="1"/>
</dbReference>
<evidence type="ECO:0000259" key="2">
    <source>
        <dbReference type="Pfam" id="PF23127"/>
    </source>
</evidence>
<dbReference type="InterPro" id="IPR056464">
    <property type="entry name" value="DotM_C"/>
</dbReference>
<evidence type="ECO:0000313" key="4">
    <source>
        <dbReference type="Proteomes" id="UP000193749"/>
    </source>
</evidence>
<dbReference type="AlphaFoldDB" id="A0A1X1EN54"/>
<evidence type="ECO:0000256" key="1">
    <source>
        <dbReference type="SAM" id="Phobius"/>
    </source>
</evidence>